<dbReference type="Proteomes" id="UP000305709">
    <property type="component" value="Unassembled WGS sequence"/>
</dbReference>
<organism evidence="2 3">
    <name type="scientific">Rubellimicrobium roseum</name>
    <dbReference type="NCBI Taxonomy" id="687525"/>
    <lineage>
        <taxon>Bacteria</taxon>
        <taxon>Pseudomonadati</taxon>
        <taxon>Pseudomonadota</taxon>
        <taxon>Alphaproteobacteria</taxon>
        <taxon>Rhodobacterales</taxon>
        <taxon>Roseobacteraceae</taxon>
        <taxon>Rubellimicrobium</taxon>
    </lineage>
</organism>
<dbReference type="Gene3D" id="1.10.1220.10">
    <property type="entry name" value="Met repressor-like"/>
    <property type="match status" value="1"/>
</dbReference>
<dbReference type="Pfam" id="PF22513">
    <property type="entry name" value="FitA-like_RHH"/>
    <property type="match status" value="1"/>
</dbReference>
<dbReference type="EMBL" id="VDFV01000033">
    <property type="protein sequence ID" value="TNC66396.1"/>
    <property type="molecule type" value="Genomic_DNA"/>
</dbReference>
<gene>
    <name evidence="2" type="ORF">FHG71_16555</name>
</gene>
<dbReference type="RefSeq" id="WP_139082812.1">
    <property type="nucleotide sequence ID" value="NZ_VDFV01000033.1"/>
</dbReference>
<dbReference type="SUPFAM" id="SSF47598">
    <property type="entry name" value="Ribbon-helix-helix"/>
    <property type="match status" value="1"/>
</dbReference>
<accession>A0A5C4N6G8</accession>
<comment type="caution">
    <text evidence="2">The sequence shown here is derived from an EMBL/GenBank/DDBJ whole genome shotgun (WGS) entry which is preliminary data.</text>
</comment>
<feature type="domain" description="Antitoxin FitA-like ribbon-helix-helix" evidence="1">
    <location>
        <begin position="2"/>
        <end position="40"/>
    </location>
</feature>
<reference evidence="2 3" key="1">
    <citation type="submission" date="2019-06" db="EMBL/GenBank/DDBJ databases">
        <authorList>
            <person name="Jiang L."/>
        </authorList>
    </citation>
    <scope>NUCLEOTIDE SEQUENCE [LARGE SCALE GENOMIC DNA]</scope>
    <source>
        <strain evidence="2 3">YIM 48858</strain>
    </source>
</reference>
<evidence type="ECO:0000259" key="1">
    <source>
        <dbReference type="Pfam" id="PF22513"/>
    </source>
</evidence>
<protein>
    <submittedName>
        <fullName evidence="2">Plasmid stabilization protein</fullName>
    </submittedName>
</protein>
<sequence length="82" mass="8725">MASLTIRNLDETVKQGLRRRAAERGVSMEEEARAVLRAAALSSPGPRDLGAAIRARFAPLGGVEVGETVPPREPGRTAPTFD</sequence>
<dbReference type="GO" id="GO:0006355">
    <property type="term" value="P:regulation of DNA-templated transcription"/>
    <property type="evidence" value="ECO:0007669"/>
    <property type="project" value="InterPro"/>
</dbReference>
<proteinExistence type="predicted"/>
<evidence type="ECO:0000313" key="2">
    <source>
        <dbReference type="EMBL" id="TNC66396.1"/>
    </source>
</evidence>
<dbReference type="InterPro" id="IPR010985">
    <property type="entry name" value="Ribbon_hlx_hlx"/>
</dbReference>
<dbReference type="OrthoDB" id="2389872at2"/>
<dbReference type="AlphaFoldDB" id="A0A5C4N6G8"/>
<evidence type="ECO:0000313" key="3">
    <source>
        <dbReference type="Proteomes" id="UP000305709"/>
    </source>
</evidence>
<dbReference type="InterPro" id="IPR053853">
    <property type="entry name" value="FitA-like_RHH"/>
</dbReference>
<name>A0A5C4N6G8_9RHOB</name>
<keyword evidence="3" id="KW-1185">Reference proteome</keyword>
<dbReference type="InterPro" id="IPR013321">
    <property type="entry name" value="Arc_rbn_hlx_hlx"/>
</dbReference>